<dbReference type="EMBL" id="JABDTM020029171">
    <property type="protein sequence ID" value="KAH0808146.1"/>
    <property type="molecule type" value="Genomic_DNA"/>
</dbReference>
<evidence type="ECO:0000313" key="8">
    <source>
        <dbReference type="EMBL" id="KAH0808146.1"/>
    </source>
</evidence>
<keyword evidence="5" id="KW-0812">Transmembrane</keyword>
<evidence type="ECO:0000256" key="1">
    <source>
        <dbReference type="ARBA" id="ARBA00022741"/>
    </source>
</evidence>
<protein>
    <recommendedName>
        <fullName evidence="6">GB1/RHD3-type G domain-containing protein</fullName>
    </recommendedName>
</protein>
<evidence type="ECO:0000259" key="6">
    <source>
        <dbReference type="PROSITE" id="PS51715"/>
    </source>
</evidence>
<dbReference type="InterPro" id="IPR027417">
    <property type="entry name" value="P-loop_NTPase"/>
</dbReference>
<feature type="transmembrane region" description="Helical" evidence="5">
    <location>
        <begin position="12"/>
        <end position="34"/>
    </location>
</feature>
<evidence type="ECO:0000256" key="4">
    <source>
        <dbReference type="PROSITE-ProRule" id="PRU01052"/>
    </source>
</evidence>
<evidence type="ECO:0000256" key="3">
    <source>
        <dbReference type="ARBA" id="ARBA00023134"/>
    </source>
</evidence>
<keyword evidence="5" id="KW-1133">Transmembrane helix</keyword>
<dbReference type="PROSITE" id="PS51715">
    <property type="entry name" value="G_GB1_RHD3"/>
    <property type="match status" value="1"/>
</dbReference>
<proteinExistence type="inferred from homology"/>
<keyword evidence="1" id="KW-0547">Nucleotide-binding</keyword>
<dbReference type="AlphaFoldDB" id="A0A8J6H4T9"/>
<keyword evidence="9" id="KW-1185">Reference proteome</keyword>
<dbReference type="SUPFAM" id="SSF52540">
    <property type="entry name" value="P-loop containing nucleoside triphosphate hydrolases"/>
    <property type="match status" value="1"/>
</dbReference>
<evidence type="ECO:0000256" key="2">
    <source>
        <dbReference type="ARBA" id="ARBA00022801"/>
    </source>
</evidence>
<dbReference type="GO" id="GO:0003924">
    <property type="term" value="F:GTPase activity"/>
    <property type="evidence" value="ECO:0007669"/>
    <property type="project" value="InterPro"/>
</dbReference>
<dbReference type="InterPro" id="IPR030386">
    <property type="entry name" value="G_GB1_RHD3_dom"/>
</dbReference>
<comment type="similarity">
    <text evidence="4">Belongs to the TRAFAC class dynamin-like GTPase superfamily. GB1/RHD3 GTPase family.</text>
</comment>
<keyword evidence="5" id="KW-0472">Membrane</keyword>
<dbReference type="Gene3D" id="1.20.58.420">
    <property type="entry name" value="AHSP"/>
    <property type="match status" value="1"/>
</dbReference>
<evidence type="ECO:0000313" key="7">
    <source>
        <dbReference type="EMBL" id="KAH0808144.1"/>
    </source>
</evidence>
<dbReference type="GO" id="GO:0005525">
    <property type="term" value="F:GTP binding"/>
    <property type="evidence" value="ECO:0007669"/>
    <property type="project" value="UniProtKB-KW"/>
</dbReference>
<dbReference type="PANTHER" id="PTHR10751">
    <property type="entry name" value="GUANYLATE BINDING PROTEIN"/>
    <property type="match status" value="1"/>
</dbReference>
<keyword evidence="3" id="KW-0342">GTP-binding</keyword>
<sequence>MDTQGSFDNLTTITNCATIFALSVLLSSVQIYNLKENIKQYDLSHLEFFSGFGQLIGGSNEYPFQKLLFLIRDWSFAFEKQYGYEGGKKLLKEVLNTDLDQCQGLISLKNYVKENFNEIECFLLPHPGVTVATSETFQGNLEEIDGEFRKQVGILVETVLKPENLVPKRIKGELITLEELVHLIRNYEKCFRDEQIPSLQSLFLATAEVHHTSAIHETEQMYKALLNNCKSQDEADQIKSEVLDHFHKKKKMGTPALKKKYEDLLNQRMEEIFHKYRSSFEKFWNWTPAYVSGAASGTAVAGASVMGGIVQGAIVWSSRVGSWICDCRYDRNGSAVNPENSTTTRKQKRK</sequence>
<dbReference type="Pfam" id="PF02263">
    <property type="entry name" value="GBP"/>
    <property type="match status" value="1"/>
</dbReference>
<dbReference type="InterPro" id="IPR015894">
    <property type="entry name" value="Guanylate-bd_N"/>
</dbReference>
<dbReference type="Gene3D" id="3.40.50.300">
    <property type="entry name" value="P-loop containing nucleotide triphosphate hydrolases"/>
    <property type="match status" value="1"/>
</dbReference>
<dbReference type="EMBL" id="JABDTM020029173">
    <property type="protein sequence ID" value="KAH0808144.1"/>
    <property type="molecule type" value="Genomic_DNA"/>
</dbReference>
<feature type="domain" description="GB1/RHD3-type G" evidence="6">
    <location>
        <begin position="1"/>
        <end position="164"/>
    </location>
</feature>
<evidence type="ECO:0000313" key="9">
    <source>
        <dbReference type="Proteomes" id="UP000719412"/>
    </source>
</evidence>
<gene>
    <name evidence="8" type="ORF">GEV33_014645</name>
    <name evidence="7" type="ORF">GEV33_014647</name>
</gene>
<organism evidence="7 9">
    <name type="scientific">Tenebrio molitor</name>
    <name type="common">Yellow mealworm beetle</name>
    <dbReference type="NCBI Taxonomy" id="7067"/>
    <lineage>
        <taxon>Eukaryota</taxon>
        <taxon>Metazoa</taxon>
        <taxon>Ecdysozoa</taxon>
        <taxon>Arthropoda</taxon>
        <taxon>Hexapoda</taxon>
        <taxon>Insecta</taxon>
        <taxon>Pterygota</taxon>
        <taxon>Neoptera</taxon>
        <taxon>Endopterygota</taxon>
        <taxon>Coleoptera</taxon>
        <taxon>Polyphaga</taxon>
        <taxon>Cucujiformia</taxon>
        <taxon>Tenebrionidae</taxon>
        <taxon>Tenebrio</taxon>
    </lineage>
</organism>
<reference evidence="7" key="2">
    <citation type="submission" date="2021-08" db="EMBL/GenBank/DDBJ databases">
        <authorList>
            <person name="Eriksson T."/>
        </authorList>
    </citation>
    <scope>NUCLEOTIDE SEQUENCE</scope>
    <source>
        <strain evidence="7">Stoneville</strain>
        <tissue evidence="7">Whole head</tissue>
    </source>
</reference>
<dbReference type="SUPFAM" id="SSF48340">
    <property type="entry name" value="Interferon-induced guanylate-binding protein 1 (GBP1), C-terminal domain"/>
    <property type="match status" value="1"/>
</dbReference>
<comment type="caution">
    <text evidence="7">The sequence shown here is derived from an EMBL/GenBank/DDBJ whole genome shotgun (WGS) entry which is preliminary data.</text>
</comment>
<keyword evidence="2" id="KW-0378">Hydrolase</keyword>
<accession>A0A8J6H4T9</accession>
<evidence type="ECO:0000256" key="5">
    <source>
        <dbReference type="SAM" id="Phobius"/>
    </source>
</evidence>
<reference evidence="7" key="1">
    <citation type="journal article" date="2020" name="J Insects Food Feed">
        <title>The yellow mealworm (Tenebrio molitor) genome: a resource for the emerging insects as food and feed industry.</title>
        <authorList>
            <person name="Eriksson T."/>
            <person name="Andere A."/>
            <person name="Kelstrup H."/>
            <person name="Emery V."/>
            <person name="Picard C."/>
        </authorList>
    </citation>
    <scope>NUCLEOTIDE SEQUENCE</scope>
    <source>
        <strain evidence="7">Stoneville</strain>
        <tissue evidence="7">Whole head</tissue>
    </source>
</reference>
<dbReference type="Proteomes" id="UP000719412">
    <property type="component" value="Unassembled WGS sequence"/>
</dbReference>
<name>A0A8J6H4T9_TENMO</name>
<dbReference type="InterPro" id="IPR036543">
    <property type="entry name" value="Guanylate-bd_C_sf"/>
</dbReference>